<dbReference type="SUPFAM" id="SSF53335">
    <property type="entry name" value="S-adenosyl-L-methionine-dependent methyltransferases"/>
    <property type="match status" value="1"/>
</dbReference>
<dbReference type="Proteomes" id="UP000001982">
    <property type="component" value="Chromosome"/>
</dbReference>
<proteinExistence type="predicted"/>
<evidence type="ECO:0000313" key="1">
    <source>
        <dbReference type="EMBL" id="ABE56898.1"/>
    </source>
</evidence>
<protein>
    <submittedName>
        <fullName evidence="1">Uncharacterized protein</fullName>
    </submittedName>
</protein>
<sequence length="223" mass="25327">MTRCPLCKHAATLFLQDKKRAFFDCPQCAFVFVDPSDHRMPSNSSTPIQSYGRQQKAAQQRQATQFVLPLLSQLSDLTGDNLLGLNFGHSLDQHCIDKIQASGHQLLQYDPFKATEQAVLQQQYDFVCSYKVFESFKRPLNQWALLSSLVKPQGWLAIGTALLTDKSHFAKWHHKNNPAHVSFYQHKTFEYLATQGQFKLLFAAKELVLMQKAANSGIKPILI</sequence>
<dbReference type="KEGG" id="sdn:Sden_3623"/>
<dbReference type="HOGENOM" id="CLU_063353_0_0_6"/>
<dbReference type="RefSeq" id="WP_011498037.1">
    <property type="nucleotide sequence ID" value="NC_007954.1"/>
</dbReference>
<accession>Q12I28</accession>
<name>Q12I28_SHEDO</name>
<dbReference type="eggNOG" id="COG2227">
    <property type="taxonomic scope" value="Bacteria"/>
</dbReference>
<gene>
    <name evidence="1" type="ordered locus">Sden_3623</name>
</gene>
<reference evidence="1 2" key="1">
    <citation type="submission" date="2006-03" db="EMBL/GenBank/DDBJ databases">
        <title>Complete sequence of Shewanella denitrificans OS217.</title>
        <authorList>
            <consortium name="US DOE Joint Genome Institute"/>
            <person name="Copeland A."/>
            <person name="Lucas S."/>
            <person name="Lapidus A."/>
            <person name="Barry K."/>
            <person name="Detter J.C."/>
            <person name="Glavina del Rio T."/>
            <person name="Hammon N."/>
            <person name="Israni S."/>
            <person name="Dalin E."/>
            <person name="Tice H."/>
            <person name="Pitluck S."/>
            <person name="Brettin T."/>
            <person name="Bruce D."/>
            <person name="Han C."/>
            <person name="Tapia R."/>
            <person name="Gilna P."/>
            <person name="Kiss H."/>
            <person name="Schmutz J."/>
            <person name="Larimer F."/>
            <person name="Land M."/>
            <person name="Hauser L."/>
            <person name="Kyrpides N."/>
            <person name="Lykidis A."/>
            <person name="Richardson P."/>
        </authorList>
    </citation>
    <scope>NUCLEOTIDE SEQUENCE [LARGE SCALE GENOMIC DNA]</scope>
    <source>
        <strain evidence="2">OS217 / ATCC BAA-1090 / DSM 15013</strain>
    </source>
</reference>
<dbReference type="Pfam" id="PF13489">
    <property type="entry name" value="Methyltransf_23"/>
    <property type="match status" value="1"/>
</dbReference>
<keyword evidence="2" id="KW-1185">Reference proteome</keyword>
<dbReference type="InterPro" id="IPR029063">
    <property type="entry name" value="SAM-dependent_MTases_sf"/>
</dbReference>
<dbReference type="AlphaFoldDB" id="Q12I28"/>
<evidence type="ECO:0000313" key="2">
    <source>
        <dbReference type="Proteomes" id="UP000001982"/>
    </source>
</evidence>
<dbReference type="STRING" id="318161.Sden_3623"/>
<dbReference type="EMBL" id="CP000302">
    <property type="protein sequence ID" value="ABE56898.1"/>
    <property type="molecule type" value="Genomic_DNA"/>
</dbReference>
<dbReference type="Gene3D" id="3.40.50.150">
    <property type="entry name" value="Vaccinia Virus protein VP39"/>
    <property type="match status" value="1"/>
</dbReference>
<dbReference type="OrthoDB" id="9791944at2"/>
<organism evidence="1 2">
    <name type="scientific">Shewanella denitrificans (strain OS217 / ATCC BAA-1090 / DSM 15013)</name>
    <dbReference type="NCBI Taxonomy" id="318161"/>
    <lineage>
        <taxon>Bacteria</taxon>
        <taxon>Pseudomonadati</taxon>
        <taxon>Pseudomonadota</taxon>
        <taxon>Gammaproteobacteria</taxon>
        <taxon>Alteromonadales</taxon>
        <taxon>Shewanellaceae</taxon>
        <taxon>Shewanella</taxon>
    </lineage>
</organism>